<dbReference type="InterPro" id="IPR032675">
    <property type="entry name" value="LRR_dom_sf"/>
</dbReference>
<gene>
    <name evidence="2" type="ORF">AAH991_01115</name>
</gene>
<organism evidence="2 3">
    <name type="scientific">Microbispora maris</name>
    <dbReference type="NCBI Taxonomy" id="3144104"/>
    <lineage>
        <taxon>Bacteria</taxon>
        <taxon>Bacillati</taxon>
        <taxon>Actinomycetota</taxon>
        <taxon>Actinomycetes</taxon>
        <taxon>Streptosporangiales</taxon>
        <taxon>Streptosporangiaceae</taxon>
        <taxon>Microbispora</taxon>
    </lineage>
</organism>
<protein>
    <submittedName>
        <fullName evidence="2">SMI1/KNR4 family protein</fullName>
    </submittedName>
</protein>
<evidence type="ECO:0000259" key="1">
    <source>
        <dbReference type="SMART" id="SM00860"/>
    </source>
</evidence>
<evidence type="ECO:0000313" key="2">
    <source>
        <dbReference type="EMBL" id="MEN3533687.1"/>
    </source>
</evidence>
<dbReference type="SMART" id="SM00860">
    <property type="entry name" value="SMI1_KNR4"/>
    <property type="match status" value="1"/>
</dbReference>
<accession>A0ABV0AHK1</accession>
<dbReference type="Proteomes" id="UP001447516">
    <property type="component" value="Unassembled WGS sequence"/>
</dbReference>
<dbReference type="PANTHER" id="PTHR47432:SF1">
    <property type="entry name" value="CELL WALL ASSEMBLY REGULATOR SMI1"/>
    <property type="match status" value="1"/>
</dbReference>
<dbReference type="SUPFAM" id="SSF52058">
    <property type="entry name" value="L domain-like"/>
    <property type="match status" value="1"/>
</dbReference>
<dbReference type="RefSeq" id="WP_346224047.1">
    <property type="nucleotide sequence ID" value="NZ_JBDJAW010000001.1"/>
</dbReference>
<dbReference type="InterPro" id="IPR037883">
    <property type="entry name" value="Knr4/Smi1-like_sf"/>
</dbReference>
<sequence length="517" mass="54748">MVEQAARRIAEKVVTSAPAGWTRVVVAGSAGSGSTSVSGGYAVPGATRLRSLPRLFAELSGLAEAVRKVRDWDPTTVEIVCRPSGEYELVAFADGITSLRGLGGGFQAVLDPGYRLPPSSPGQESTAAPAGDPELAVARFRAYMERRAEILGRPERLPPPASAAALDRAERVIGRPLPADLRALYLIANGDAIDHEHRYLLGGDAWLALEDMVAVHAALSEPVWHGWDLGWNSVVFDADPPGTVRRVGGHPAWVPFASGEDGNYLAVDLAPAGNGRPGQIIRMGRDYDECPVYVADSVTALLGRHLELLEQGAYEKDDDHIEPAGPEPGHGPERIIGEIPGEVPAGLQAIHVNDVTSPVDLAPLTGAANLRLLHLNHCATTDLTPIRGLPVESLRVTLDGGDLTPLEGHRHLTSLELGTTTAIDIVPLRTVPNLRGLDLSRAVVRDLAIVADLPDLRYLALSARQWTTLLDEGAVPPTLAAARLADDDASLAEALTWAARLGLDTGDALRTTGSLPV</sequence>
<dbReference type="InterPro" id="IPR051873">
    <property type="entry name" value="KNR4/SMI1_regulator"/>
</dbReference>
<dbReference type="InterPro" id="IPR018958">
    <property type="entry name" value="Knr4/Smi1-like_dom"/>
</dbReference>
<dbReference type="Pfam" id="PF09346">
    <property type="entry name" value="SMI1_KNR4"/>
    <property type="match status" value="1"/>
</dbReference>
<dbReference type="SUPFAM" id="SSF160631">
    <property type="entry name" value="SMI1/KNR4-like"/>
    <property type="match status" value="1"/>
</dbReference>
<evidence type="ECO:0000313" key="3">
    <source>
        <dbReference type="Proteomes" id="UP001447516"/>
    </source>
</evidence>
<proteinExistence type="predicted"/>
<dbReference type="PANTHER" id="PTHR47432">
    <property type="entry name" value="CELL WALL ASSEMBLY REGULATOR SMI1"/>
    <property type="match status" value="1"/>
</dbReference>
<dbReference type="EMBL" id="JBDJAW010000001">
    <property type="protein sequence ID" value="MEN3533687.1"/>
    <property type="molecule type" value="Genomic_DNA"/>
</dbReference>
<name>A0ABV0AHK1_9ACTN</name>
<comment type="caution">
    <text evidence="2">The sequence shown here is derived from an EMBL/GenBank/DDBJ whole genome shotgun (WGS) entry which is preliminary data.</text>
</comment>
<dbReference type="Gene3D" id="3.80.10.10">
    <property type="entry name" value="Ribonuclease Inhibitor"/>
    <property type="match status" value="1"/>
</dbReference>
<keyword evidence="3" id="KW-1185">Reference proteome</keyword>
<reference evidence="2 3" key="1">
    <citation type="submission" date="2024-05" db="EMBL/GenBank/DDBJ databases">
        <title>Microbispora sp.ZYX-F-249.</title>
        <authorList>
            <person name="Xie H."/>
        </authorList>
    </citation>
    <scope>NUCLEOTIDE SEQUENCE [LARGE SCALE GENOMIC DNA]</scope>
    <source>
        <strain evidence="2 3">ZYX-F-249</strain>
    </source>
</reference>
<feature type="domain" description="Knr4/Smi1-like" evidence="1">
    <location>
        <begin position="160"/>
        <end position="304"/>
    </location>
</feature>